<comment type="caution">
    <text evidence="1">The sequence shown here is derived from an EMBL/GenBank/DDBJ whole genome shotgun (WGS) entry which is preliminary data.</text>
</comment>
<evidence type="ECO:0000313" key="2">
    <source>
        <dbReference type="Proteomes" id="UP001159363"/>
    </source>
</evidence>
<dbReference type="SUPFAM" id="SSF53098">
    <property type="entry name" value="Ribonuclease H-like"/>
    <property type="match status" value="1"/>
</dbReference>
<dbReference type="PANTHER" id="PTHR47241:SF1">
    <property type="entry name" value="BED-TYPE DOMAIN-CONTAINING PROTEIN"/>
    <property type="match status" value="1"/>
</dbReference>
<name>A0ABQ9HZ10_9NEOP</name>
<proteinExistence type="predicted"/>
<dbReference type="InterPro" id="IPR052865">
    <property type="entry name" value="Zinc_finger_BED"/>
</dbReference>
<keyword evidence="2" id="KW-1185">Reference proteome</keyword>
<dbReference type="PANTHER" id="PTHR47241">
    <property type="entry name" value="FINGER PROTEIN, PUTATIVE-RELATED"/>
    <property type="match status" value="1"/>
</dbReference>
<reference evidence="1 2" key="1">
    <citation type="submission" date="2023-02" db="EMBL/GenBank/DDBJ databases">
        <title>LHISI_Scaffold_Assembly.</title>
        <authorList>
            <person name="Stuart O.P."/>
            <person name="Cleave R."/>
            <person name="Magrath M.J.L."/>
            <person name="Mikheyev A.S."/>
        </authorList>
    </citation>
    <scope>NUCLEOTIDE SEQUENCE [LARGE SCALE GENOMIC DNA]</scope>
    <source>
        <strain evidence="1">Daus_M_001</strain>
        <tissue evidence="1">Leg muscle</tissue>
    </source>
</reference>
<protein>
    <submittedName>
        <fullName evidence="1">Uncharacterized protein</fullName>
    </submittedName>
</protein>
<dbReference type="Proteomes" id="UP001159363">
    <property type="component" value="Chromosome 3"/>
</dbReference>
<gene>
    <name evidence="1" type="ORF">PR048_009120</name>
</gene>
<dbReference type="EMBL" id="JARBHB010000003">
    <property type="protein sequence ID" value="KAJ8889620.1"/>
    <property type="molecule type" value="Genomic_DNA"/>
</dbReference>
<dbReference type="InterPro" id="IPR012337">
    <property type="entry name" value="RNaseH-like_sf"/>
</dbReference>
<sequence>MSSFDHIPCLAHTLQLVLKEGLLGSKLVTNLLSQCRRLVGHFKHSAHATEIFKKYQMTTGMPMHQLIKMSQEGGIEQKRAILLYGGELDLPGLNGQQWTLIDNLI</sequence>
<evidence type="ECO:0000313" key="1">
    <source>
        <dbReference type="EMBL" id="KAJ8889620.1"/>
    </source>
</evidence>
<organism evidence="1 2">
    <name type="scientific">Dryococelus australis</name>
    <dbReference type="NCBI Taxonomy" id="614101"/>
    <lineage>
        <taxon>Eukaryota</taxon>
        <taxon>Metazoa</taxon>
        <taxon>Ecdysozoa</taxon>
        <taxon>Arthropoda</taxon>
        <taxon>Hexapoda</taxon>
        <taxon>Insecta</taxon>
        <taxon>Pterygota</taxon>
        <taxon>Neoptera</taxon>
        <taxon>Polyneoptera</taxon>
        <taxon>Phasmatodea</taxon>
        <taxon>Verophasmatodea</taxon>
        <taxon>Anareolatae</taxon>
        <taxon>Phasmatidae</taxon>
        <taxon>Eurycanthinae</taxon>
        <taxon>Dryococelus</taxon>
    </lineage>
</organism>
<accession>A0ABQ9HZ10</accession>